<evidence type="ECO:0000259" key="1">
    <source>
        <dbReference type="Pfam" id="PF07819"/>
    </source>
</evidence>
<dbReference type="Proteomes" id="UP001524501">
    <property type="component" value="Unassembled WGS sequence"/>
</dbReference>
<dbReference type="EMBL" id="JANFQF010000008">
    <property type="protein sequence ID" value="MCQ4119953.1"/>
    <property type="molecule type" value="Genomic_DNA"/>
</dbReference>
<dbReference type="InterPro" id="IPR029058">
    <property type="entry name" value="AB_hydrolase_fold"/>
</dbReference>
<accession>A0ABT1QE69</accession>
<gene>
    <name evidence="2" type="ORF">NOF53_12345</name>
</gene>
<dbReference type="GO" id="GO:0016787">
    <property type="term" value="F:hydrolase activity"/>
    <property type="evidence" value="ECO:0007669"/>
    <property type="project" value="UniProtKB-KW"/>
</dbReference>
<dbReference type="Gene3D" id="3.40.50.1820">
    <property type="entry name" value="alpha/beta hydrolase"/>
    <property type="match status" value="1"/>
</dbReference>
<name>A0ABT1QE69_9NOCA</name>
<feature type="domain" description="GPI inositol-deacylase PGAP1-like alpha/beta" evidence="1">
    <location>
        <begin position="196"/>
        <end position="272"/>
    </location>
</feature>
<organism evidence="2 3">
    <name type="scientific">Rhodococcus tibetensis</name>
    <dbReference type="NCBI Taxonomy" id="2965064"/>
    <lineage>
        <taxon>Bacteria</taxon>
        <taxon>Bacillati</taxon>
        <taxon>Actinomycetota</taxon>
        <taxon>Actinomycetes</taxon>
        <taxon>Mycobacteriales</taxon>
        <taxon>Nocardiaceae</taxon>
        <taxon>Rhodococcus</taxon>
    </lineage>
</organism>
<dbReference type="Pfam" id="PF07819">
    <property type="entry name" value="PGAP1"/>
    <property type="match status" value="1"/>
</dbReference>
<evidence type="ECO:0000313" key="2">
    <source>
        <dbReference type="EMBL" id="MCQ4119953.1"/>
    </source>
</evidence>
<comment type="caution">
    <text evidence="2">The sequence shown here is derived from an EMBL/GenBank/DDBJ whole genome shotgun (WGS) entry which is preliminary data.</text>
</comment>
<proteinExistence type="predicted"/>
<dbReference type="InterPro" id="IPR012908">
    <property type="entry name" value="PGAP1-ab_dom-like"/>
</dbReference>
<dbReference type="SUPFAM" id="SSF53474">
    <property type="entry name" value="alpha/beta-Hydrolases"/>
    <property type="match status" value="1"/>
</dbReference>
<reference evidence="2 3" key="1">
    <citation type="submission" date="2022-07" db="EMBL/GenBank/DDBJ databases">
        <title>Degradation activity of malathion, p-nitrophenol and potential low-temperature adaptation strategy of Rhodococcus sp. FXJ9.536.</title>
        <authorList>
            <person name="Huang J."/>
            <person name="Huang Y."/>
        </authorList>
    </citation>
    <scope>NUCLEOTIDE SEQUENCE [LARGE SCALE GENOMIC DNA]</scope>
    <source>
        <strain evidence="2 3">FXJ9.536</strain>
    </source>
</reference>
<evidence type="ECO:0000313" key="3">
    <source>
        <dbReference type="Proteomes" id="UP001524501"/>
    </source>
</evidence>
<keyword evidence="2" id="KW-0378">Hydrolase</keyword>
<sequence length="438" mass="46334">MTDSELRRRSEIRALARLALDEIAGAADGIGSMHRAIAARIFAGIRAGVGPAALPAQSLHDALSHAIYTAVASTARFGGSMAWHLLDLPTSDNVPPSQTKGGAQVIAAIQGLIGDVLESEGSPLAEPMAIRVDGAAVPLDSAALAAAFPEASTRIVVFLHGLVETESAWMLGGRPTYGERLETDLGCTALQVRYNSGRHISDNGKSLSELLDTLTAQWPVEVESIALVGHSMGGLISRSACYAAAQDDRPWVSQVRQVVSLGSPHLGAPLEQAVHYASAALAALPETRAISGLLRRRSAGIRDLNQGSLVDEDWRDRDPDALRAAACNEVPLLDGVMYFFVSATITRSPRHPLGRLLGDGMVLVPSASGHNKTRMIGFREEDGMHLAPANHFTMLNHESVYEKLLGWLTSATPESAGKPPNPPGRLGSSRTRVVIASG</sequence>
<keyword evidence="3" id="KW-1185">Reference proteome</keyword>
<protein>
    <submittedName>
        <fullName evidence="2">Alpha/beta fold hydrolase</fullName>
    </submittedName>
</protein>
<dbReference type="RefSeq" id="WP_255968575.1">
    <property type="nucleotide sequence ID" value="NZ_JANFQF010000008.1"/>
</dbReference>